<dbReference type="Gene3D" id="3.30.370.10">
    <property type="entry name" value="Barstar-like"/>
    <property type="match status" value="1"/>
</dbReference>
<reference evidence="4" key="1">
    <citation type="submission" date="2023-07" db="EMBL/GenBank/DDBJ databases">
        <title>30 novel species of actinomycetes from the DSMZ collection.</title>
        <authorList>
            <person name="Nouioui I."/>
        </authorList>
    </citation>
    <scope>NUCLEOTIDE SEQUENCE [LARGE SCALE GENOMIC DNA]</scope>
    <source>
        <strain evidence="4">DSM 44918</strain>
    </source>
</reference>
<organism evidence="3 4">
    <name type="scientific">Streptomyces millisiae</name>
    <dbReference type="NCBI Taxonomy" id="3075542"/>
    <lineage>
        <taxon>Bacteria</taxon>
        <taxon>Bacillati</taxon>
        <taxon>Actinomycetota</taxon>
        <taxon>Actinomycetes</taxon>
        <taxon>Kitasatosporales</taxon>
        <taxon>Streptomycetaceae</taxon>
        <taxon>Streptomyces</taxon>
    </lineage>
</organism>
<evidence type="ECO:0000313" key="4">
    <source>
        <dbReference type="Proteomes" id="UP001183420"/>
    </source>
</evidence>
<name>A0ABU2LLT4_9ACTN</name>
<comment type="similarity">
    <text evidence="1">Belongs to the barstar family.</text>
</comment>
<accession>A0ABU2LLT4</accession>
<keyword evidence="4" id="KW-1185">Reference proteome</keyword>
<comment type="caution">
    <text evidence="3">The sequence shown here is derived from an EMBL/GenBank/DDBJ whole genome shotgun (WGS) entry which is preliminary data.</text>
</comment>
<protein>
    <submittedName>
        <fullName evidence="3">Barstar family protein</fullName>
    </submittedName>
</protein>
<evidence type="ECO:0000256" key="1">
    <source>
        <dbReference type="ARBA" id="ARBA00006845"/>
    </source>
</evidence>
<dbReference type="SUPFAM" id="SSF52038">
    <property type="entry name" value="Barstar-related"/>
    <property type="match status" value="1"/>
</dbReference>
<dbReference type="Pfam" id="PF01337">
    <property type="entry name" value="Barstar"/>
    <property type="match status" value="1"/>
</dbReference>
<sequence>MTFVLRHEEAGPTLVHARELAGFFPAPEEGESEQEPGGWRPFQLLGCSVSPEVTGRRELPNAELAILDQADRVIGAYHVGGPTVLAQHPAADGRFDVLLNGYFFRYPNPAAGPVWEEWRRAFPPAPGGWATGGPEHRAGWLEAARVRASTPGLPRVEDRAPGTSYELAGGAVTDPLAFYCALGEAINGPAGYFGGNSDALRDCLAGGFGARVPFRLVWHDFAVARRALPDLDRLLEPLLAAGVEIEQR</sequence>
<dbReference type="Proteomes" id="UP001183420">
    <property type="component" value="Unassembled WGS sequence"/>
</dbReference>
<gene>
    <name evidence="3" type="ORF">RNC47_07765</name>
</gene>
<evidence type="ECO:0000259" key="2">
    <source>
        <dbReference type="Pfam" id="PF01337"/>
    </source>
</evidence>
<proteinExistence type="inferred from homology"/>
<dbReference type="RefSeq" id="WP_311596765.1">
    <property type="nucleotide sequence ID" value="NZ_JAVREM010000005.1"/>
</dbReference>
<evidence type="ECO:0000313" key="3">
    <source>
        <dbReference type="EMBL" id="MDT0318228.1"/>
    </source>
</evidence>
<feature type="domain" description="Barstar (barnase inhibitor)" evidence="2">
    <location>
        <begin position="166"/>
        <end position="241"/>
    </location>
</feature>
<dbReference type="InterPro" id="IPR000468">
    <property type="entry name" value="Barstar"/>
</dbReference>
<dbReference type="EMBL" id="JAVREM010000005">
    <property type="protein sequence ID" value="MDT0318228.1"/>
    <property type="molecule type" value="Genomic_DNA"/>
</dbReference>
<dbReference type="InterPro" id="IPR035905">
    <property type="entry name" value="Barstar-like_sf"/>
</dbReference>